<feature type="region of interest" description="Disordered" evidence="1">
    <location>
        <begin position="25"/>
        <end position="77"/>
    </location>
</feature>
<protein>
    <submittedName>
        <fullName evidence="2">Uncharacterized protein</fullName>
    </submittedName>
</protein>
<proteinExistence type="predicted"/>
<comment type="caution">
    <text evidence="2">The sequence shown here is derived from an EMBL/GenBank/DDBJ whole genome shotgun (WGS) entry which is preliminary data.</text>
</comment>
<accession>A0ABP9Q616</accession>
<gene>
    <name evidence="2" type="ORF">GCM10023321_35510</name>
</gene>
<keyword evidence="3" id="KW-1185">Reference proteome</keyword>
<dbReference type="Proteomes" id="UP001428817">
    <property type="component" value="Unassembled WGS sequence"/>
</dbReference>
<feature type="compositionally biased region" description="Basic and acidic residues" evidence="1">
    <location>
        <begin position="68"/>
        <end position="77"/>
    </location>
</feature>
<reference evidence="3" key="1">
    <citation type="journal article" date="2019" name="Int. J. Syst. Evol. Microbiol.">
        <title>The Global Catalogue of Microorganisms (GCM) 10K type strain sequencing project: providing services to taxonomists for standard genome sequencing and annotation.</title>
        <authorList>
            <consortium name="The Broad Institute Genomics Platform"/>
            <consortium name="The Broad Institute Genome Sequencing Center for Infectious Disease"/>
            <person name="Wu L."/>
            <person name="Ma J."/>
        </authorList>
    </citation>
    <scope>NUCLEOTIDE SEQUENCE [LARGE SCALE GENOMIC DNA]</scope>
    <source>
        <strain evidence="3">JCM 18303</strain>
    </source>
</reference>
<evidence type="ECO:0000313" key="2">
    <source>
        <dbReference type="EMBL" id="GAA5157363.1"/>
    </source>
</evidence>
<feature type="compositionally biased region" description="Polar residues" evidence="1">
    <location>
        <begin position="25"/>
        <end position="39"/>
    </location>
</feature>
<evidence type="ECO:0000313" key="3">
    <source>
        <dbReference type="Proteomes" id="UP001428817"/>
    </source>
</evidence>
<organism evidence="2 3">
    <name type="scientific">Pseudonocardia eucalypti</name>
    <dbReference type="NCBI Taxonomy" id="648755"/>
    <lineage>
        <taxon>Bacteria</taxon>
        <taxon>Bacillati</taxon>
        <taxon>Actinomycetota</taxon>
        <taxon>Actinomycetes</taxon>
        <taxon>Pseudonocardiales</taxon>
        <taxon>Pseudonocardiaceae</taxon>
        <taxon>Pseudonocardia</taxon>
    </lineage>
</organism>
<evidence type="ECO:0000256" key="1">
    <source>
        <dbReference type="SAM" id="MobiDB-lite"/>
    </source>
</evidence>
<sequence>MVNMTSWLLPGGWSNHRVMLTMKTSPTGHASHTRLTNYPNAPGRTRATEDRPAAAVQAIPKPAPHETAGPRDVQRAE</sequence>
<dbReference type="EMBL" id="BAABJP010000015">
    <property type="protein sequence ID" value="GAA5157363.1"/>
    <property type="molecule type" value="Genomic_DNA"/>
</dbReference>
<name>A0ABP9Q616_9PSEU</name>